<keyword evidence="1" id="KW-0812">Transmembrane</keyword>
<evidence type="ECO:0000256" key="1">
    <source>
        <dbReference type="SAM" id="Phobius"/>
    </source>
</evidence>
<evidence type="ECO:0000313" key="3">
    <source>
        <dbReference type="Proteomes" id="UP000031938"/>
    </source>
</evidence>
<dbReference type="PATRIC" id="fig|889306.3.peg.452"/>
<comment type="caution">
    <text evidence="2">The sequence shown here is derived from an EMBL/GenBank/DDBJ whole genome shotgun (WGS) entry which is preliminary data.</text>
</comment>
<protein>
    <submittedName>
        <fullName evidence="2">Uncharacterized protein</fullName>
    </submittedName>
</protein>
<evidence type="ECO:0000313" key="2">
    <source>
        <dbReference type="EMBL" id="KIL52080.1"/>
    </source>
</evidence>
<dbReference type="AlphaFoldDB" id="A0A0C2RPA7"/>
<sequence length="53" mass="6223">MVITDWIFIVVSVIWMMEFICFRNRNVSGTDSQERRSFSFMMDPLNTVADGTK</sequence>
<gene>
    <name evidence="2" type="ORF">KP78_04500</name>
</gene>
<dbReference type="EMBL" id="JXRP01000006">
    <property type="protein sequence ID" value="KIL52080.1"/>
    <property type="molecule type" value="Genomic_DNA"/>
</dbReference>
<dbReference type="RefSeq" id="WP_157841423.1">
    <property type="nucleotide sequence ID" value="NZ_JXRP01000006.1"/>
</dbReference>
<proteinExistence type="predicted"/>
<keyword evidence="3" id="KW-1185">Reference proteome</keyword>
<reference evidence="2 3" key="1">
    <citation type="submission" date="2015-01" db="EMBL/GenBank/DDBJ databases">
        <title>Genome sequencing of Jeotgalibacillus soli.</title>
        <authorList>
            <person name="Goh K.M."/>
            <person name="Chan K.-G."/>
            <person name="Yaakop A.S."/>
            <person name="Ee R."/>
            <person name="Gan H.M."/>
            <person name="Chan C.S."/>
        </authorList>
    </citation>
    <scope>NUCLEOTIDE SEQUENCE [LARGE SCALE GENOMIC DNA]</scope>
    <source>
        <strain evidence="2 3">P9</strain>
    </source>
</reference>
<name>A0A0C2RPA7_9BACL</name>
<feature type="transmembrane region" description="Helical" evidence="1">
    <location>
        <begin position="6"/>
        <end position="22"/>
    </location>
</feature>
<organism evidence="2 3">
    <name type="scientific">Jeotgalibacillus soli</name>
    <dbReference type="NCBI Taxonomy" id="889306"/>
    <lineage>
        <taxon>Bacteria</taxon>
        <taxon>Bacillati</taxon>
        <taxon>Bacillota</taxon>
        <taxon>Bacilli</taxon>
        <taxon>Bacillales</taxon>
        <taxon>Caryophanaceae</taxon>
        <taxon>Jeotgalibacillus</taxon>
    </lineage>
</organism>
<dbReference type="OrthoDB" id="5471300at2"/>
<keyword evidence="1" id="KW-0472">Membrane</keyword>
<keyword evidence="1" id="KW-1133">Transmembrane helix</keyword>
<dbReference type="Proteomes" id="UP000031938">
    <property type="component" value="Unassembled WGS sequence"/>
</dbReference>
<accession>A0A0C2RPA7</accession>